<dbReference type="PANTHER" id="PTHR16212">
    <property type="entry name" value="FOCADHESIN FAMILY MEMBER"/>
    <property type="match status" value="1"/>
</dbReference>
<name>A0A8B9S132_9AVES</name>
<reference evidence="1" key="2">
    <citation type="submission" date="2025-09" db="UniProtKB">
        <authorList>
            <consortium name="Ensembl"/>
        </authorList>
    </citation>
    <scope>IDENTIFICATION</scope>
</reference>
<keyword evidence="2" id="KW-1185">Reference proteome</keyword>
<dbReference type="Proteomes" id="UP000694541">
    <property type="component" value="Unplaced"/>
</dbReference>
<dbReference type="PANTHER" id="PTHR16212:SF4">
    <property type="entry name" value="FOCADHESIN"/>
    <property type="match status" value="1"/>
</dbReference>
<organism evidence="1 2">
    <name type="scientific">Accipiter nisus</name>
    <name type="common">Eurasian sparrowhawk</name>
    <dbReference type="NCBI Taxonomy" id="211598"/>
    <lineage>
        <taxon>Eukaryota</taxon>
        <taxon>Metazoa</taxon>
        <taxon>Chordata</taxon>
        <taxon>Craniata</taxon>
        <taxon>Vertebrata</taxon>
        <taxon>Euteleostomi</taxon>
        <taxon>Archelosauria</taxon>
        <taxon>Archosauria</taxon>
        <taxon>Dinosauria</taxon>
        <taxon>Saurischia</taxon>
        <taxon>Theropoda</taxon>
        <taxon>Coelurosauria</taxon>
        <taxon>Aves</taxon>
        <taxon>Neognathae</taxon>
        <taxon>Neoaves</taxon>
        <taxon>Telluraves</taxon>
        <taxon>Accipitrimorphae</taxon>
        <taxon>Accipitriformes</taxon>
        <taxon>Accipitridae</taxon>
        <taxon>Accipitrinae</taxon>
        <taxon>Accipiter</taxon>
    </lineage>
</organism>
<evidence type="ECO:0000313" key="1">
    <source>
        <dbReference type="Ensembl" id="ENSANIP00000023641.1"/>
    </source>
</evidence>
<dbReference type="Ensembl" id="ENSANIT00000024430.1">
    <property type="protein sequence ID" value="ENSANIP00000023641.1"/>
    <property type="gene ID" value="ENSANIG00000016058.1"/>
</dbReference>
<reference evidence="1" key="1">
    <citation type="submission" date="2025-08" db="UniProtKB">
        <authorList>
            <consortium name="Ensembl"/>
        </authorList>
    </citation>
    <scope>IDENTIFICATION</scope>
</reference>
<evidence type="ECO:0000313" key="2">
    <source>
        <dbReference type="Proteomes" id="UP000694541"/>
    </source>
</evidence>
<dbReference type="InterPro" id="IPR045163">
    <property type="entry name" value="Focadhesin/RST1"/>
</dbReference>
<dbReference type="AlphaFoldDB" id="A0A8B9S132"/>
<accession>A0A8B9S132</accession>
<sequence>MTVLWANKSKIFVRFSNAFHNTLVLIASCTLLQGMSHCLGFPCCLLNSLGKHFLNCRAQSSCVGLMAPFLRYLYCEPSQLREYAELRMGLLKILLQPHGPKHKEAPSVLEWQILQLLCDLIPHLQLKDLLQVTEALFFLQELFLSLLRYPVFWKVQLSQFCLQLLCFCEVCLNATGECSSLISLIEDNFELLKEVFPVEQCIIGLALLLLQTPESQQKSVLSLAYKLLCCSETQNISTTALILVMPVLQILSSTAVGDCLSDDDSGTTRQQLAVNLLGILQEEGVKDKKELVSFKLLFPITSSYSSLYITCKIIELMKEKSAVTNWLSSVKSLLPVTTRVPAHVFLLLSYLLIQENGDILRDVLQATTEIAKADCSQVKIYWWWILLQGLGWILQSERGKAAAAS</sequence>
<protein>
    <submittedName>
        <fullName evidence="1">Uncharacterized protein</fullName>
    </submittedName>
</protein>
<dbReference type="GO" id="GO:0060147">
    <property type="term" value="P:regulation of post-transcriptional gene silencing"/>
    <property type="evidence" value="ECO:0007669"/>
    <property type="project" value="InterPro"/>
</dbReference>
<proteinExistence type="predicted"/>